<reference evidence="3" key="2">
    <citation type="submission" date="2025-09" db="UniProtKB">
        <authorList>
            <consortium name="Ensembl"/>
        </authorList>
    </citation>
    <scope>IDENTIFICATION</scope>
</reference>
<keyword evidence="4" id="KW-1185">Reference proteome</keyword>
<name>A0A673I4H5_9TELE</name>
<evidence type="ECO:0000259" key="2">
    <source>
        <dbReference type="PROSITE" id="PS50102"/>
    </source>
</evidence>
<dbReference type="InterPro" id="IPR012677">
    <property type="entry name" value="Nucleotide-bd_a/b_plait_sf"/>
</dbReference>
<dbReference type="GO" id="GO:0006397">
    <property type="term" value="P:mRNA processing"/>
    <property type="evidence" value="ECO:0007669"/>
    <property type="project" value="InterPro"/>
</dbReference>
<evidence type="ECO:0000256" key="1">
    <source>
        <dbReference type="PROSITE-ProRule" id="PRU00176"/>
    </source>
</evidence>
<dbReference type="InterPro" id="IPR000504">
    <property type="entry name" value="RRM_dom"/>
</dbReference>
<dbReference type="Ensembl" id="ENSSRHT00000034853.1">
    <property type="protein sequence ID" value="ENSSRHP00000033872.1"/>
    <property type="gene ID" value="ENSSRHG00000017437.1"/>
</dbReference>
<dbReference type="GO" id="GO:0003723">
    <property type="term" value="F:RNA binding"/>
    <property type="evidence" value="ECO:0007669"/>
    <property type="project" value="UniProtKB-UniRule"/>
</dbReference>
<proteinExistence type="predicted"/>
<evidence type="ECO:0000313" key="3">
    <source>
        <dbReference type="Ensembl" id="ENSSRHP00000033872.1"/>
    </source>
</evidence>
<dbReference type="PANTHER" id="PTHR48036">
    <property type="entry name" value="SPLICING FACTOR (PAD-1), PUTATIVE (AFU_ORTHOLOGUE AFUA_1G15810)-RELATED"/>
    <property type="match status" value="1"/>
</dbReference>
<dbReference type="AlphaFoldDB" id="A0A673I4H5"/>
<feature type="domain" description="RRM" evidence="2">
    <location>
        <begin position="14"/>
        <end position="89"/>
    </location>
</feature>
<keyword evidence="1" id="KW-0694">RNA-binding</keyword>
<evidence type="ECO:0000313" key="4">
    <source>
        <dbReference type="Proteomes" id="UP000472270"/>
    </source>
</evidence>
<organism evidence="3 4">
    <name type="scientific">Sinocyclocheilus rhinocerous</name>
    <dbReference type="NCBI Taxonomy" id="307959"/>
    <lineage>
        <taxon>Eukaryota</taxon>
        <taxon>Metazoa</taxon>
        <taxon>Chordata</taxon>
        <taxon>Craniata</taxon>
        <taxon>Vertebrata</taxon>
        <taxon>Euteleostomi</taxon>
        <taxon>Actinopterygii</taxon>
        <taxon>Neopterygii</taxon>
        <taxon>Teleostei</taxon>
        <taxon>Ostariophysi</taxon>
        <taxon>Cypriniformes</taxon>
        <taxon>Cyprinidae</taxon>
        <taxon>Cyprininae</taxon>
        <taxon>Sinocyclocheilus</taxon>
    </lineage>
</organism>
<dbReference type="Proteomes" id="UP000472270">
    <property type="component" value="Unassembled WGS sequence"/>
</dbReference>
<sequence>MTVKTTTSYGSDEGPLFVGKHMTEQVLLATFLPSGPIGFVQVCRDRRTSLSCGFGFVTFAHHHNAENTLNPLMAFKLMGKPMQEQLEFELWVCV</sequence>
<dbReference type="SMART" id="SM00360">
    <property type="entry name" value="RRM"/>
    <property type="match status" value="1"/>
</dbReference>
<dbReference type="Gene3D" id="3.30.70.330">
    <property type="match status" value="1"/>
</dbReference>
<dbReference type="InterPro" id="IPR035979">
    <property type="entry name" value="RBD_domain_sf"/>
</dbReference>
<reference evidence="3" key="1">
    <citation type="submission" date="2025-08" db="UniProtKB">
        <authorList>
            <consortium name="Ensembl"/>
        </authorList>
    </citation>
    <scope>IDENTIFICATION</scope>
</reference>
<protein>
    <recommendedName>
        <fullName evidence="2">RRM domain-containing protein</fullName>
    </recommendedName>
</protein>
<dbReference type="Pfam" id="PF00076">
    <property type="entry name" value="RRM_1"/>
    <property type="match status" value="1"/>
</dbReference>
<dbReference type="InterPro" id="IPR006509">
    <property type="entry name" value="RBM39_SF"/>
</dbReference>
<dbReference type="GO" id="GO:0005634">
    <property type="term" value="C:nucleus"/>
    <property type="evidence" value="ECO:0007669"/>
    <property type="project" value="InterPro"/>
</dbReference>
<dbReference type="PROSITE" id="PS50102">
    <property type="entry name" value="RRM"/>
    <property type="match status" value="1"/>
</dbReference>
<dbReference type="SUPFAM" id="SSF54928">
    <property type="entry name" value="RNA-binding domain, RBD"/>
    <property type="match status" value="1"/>
</dbReference>
<accession>A0A673I4H5</accession>